<feature type="compositionally biased region" description="Low complexity" evidence="1">
    <location>
        <begin position="75"/>
        <end position="87"/>
    </location>
</feature>
<proteinExistence type="predicted"/>
<feature type="domain" description="NADH:ubiquinone oxidoreductase intermediate-associated protein 30" evidence="2">
    <location>
        <begin position="40"/>
        <end position="211"/>
    </location>
</feature>
<dbReference type="GO" id="GO:0005739">
    <property type="term" value="C:mitochondrion"/>
    <property type="evidence" value="ECO:0007669"/>
    <property type="project" value="TreeGrafter"/>
</dbReference>
<feature type="region of interest" description="Disordered" evidence="1">
    <location>
        <begin position="321"/>
        <end position="381"/>
    </location>
</feature>
<feature type="compositionally biased region" description="Low complexity" evidence="1">
    <location>
        <begin position="365"/>
        <end position="376"/>
    </location>
</feature>
<dbReference type="Pfam" id="PF08547">
    <property type="entry name" value="CIA30"/>
    <property type="match status" value="1"/>
</dbReference>
<evidence type="ECO:0000313" key="3">
    <source>
        <dbReference type="EMBL" id="WWC92182.1"/>
    </source>
</evidence>
<gene>
    <name evidence="3" type="ORF">L201_007136</name>
</gene>
<sequence>MATPLKSYLGRSIDLLRRSTAKVVQSEPTPKALPSTIFSFDSSNPPIDKVDQFSLGSDIEVGGLSTCNLSLIPLNSSSSSSSSSLASKTKMNEDENEEEDTINYSHMAFYGNLSTKIPLNKLGQIRTGYAGFRNISKPTLFGQDNWDLELYSHLKIKVGYRGWQGWRNRWVVNIGIDGRPKSDVFQHRLEIPSMTTSGISSSKIPLDPFSTQNPPIQFSTLHLPLSSFVLIKKGQISNSPIPLEKSFIRTIGFALLGRDRGDDGPSLTSSQQQQQINTPSILKSFNLGGWGKTNLNTLNKDDLENDHELKTLLQEDQININDNNQTQPQPPLNRQSSASRPNTSGYHRIGATEASSPTTISGEQSNSSPIGIGNSNEQEEREGYFELCIKSVEAVKWDPEMDGMDELGEV</sequence>
<evidence type="ECO:0000313" key="4">
    <source>
        <dbReference type="Proteomes" id="UP001355207"/>
    </source>
</evidence>
<dbReference type="PANTHER" id="PTHR13194">
    <property type="entry name" value="COMPLEX I INTERMEDIATE-ASSOCIATED PROTEIN 30"/>
    <property type="match status" value="1"/>
</dbReference>
<dbReference type="GO" id="GO:0051082">
    <property type="term" value="F:unfolded protein binding"/>
    <property type="evidence" value="ECO:0007669"/>
    <property type="project" value="TreeGrafter"/>
</dbReference>
<reference evidence="3 4" key="1">
    <citation type="submission" date="2024-01" db="EMBL/GenBank/DDBJ databases">
        <title>Comparative genomics of Cryptococcus and Kwoniella reveals pathogenesis evolution and contrasting modes of karyotype evolution via chromosome fusion or intercentromeric recombination.</title>
        <authorList>
            <person name="Coelho M.A."/>
            <person name="David-Palma M."/>
            <person name="Shea T."/>
            <person name="Bowers K."/>
            <person name="McGinley-Smith S."/>
            <person name="Mohammad A.W."/>
            <person name="Gnirke A."/>
            <person name="Yurkov A.M."/>
            <person name="Nowrousian M."/>
            <person name="Sun S."/>
            <person name="Cuomo C.A."/>
            <person name="Heitman J."/>
        </authorList>
    </citation>
    <scope>NUCLEOTIDE SEQUENCE [LARGE SCALE GENOMIC DNA]</scope>
    <source>
        <strain evidence="3 4">CBS 6074</strain>
    </source>
</reference>
<protein>
    <recommendedName>
        <fullName evidence="2">NADH:ubiquinone oxidoreductase intermediate-associated protein 30 domain-containing protein</fullName>
    </recommendedName>
</protein>
<dbReference type="InterPro" id="IPR039131">
    <property type="entry name" value="NDUFAF1"/>
</dbReference>
<dbReference type="Proteomes" id="UP001355207">
    <property type="component" value="Chromosome 10"/>
</dbReference>
<feature type="compositionally biased region" description="Polar residues" evidence="1">
    <location>
        <begin position="334"/>
        <end position="345"/>
    </location>
</feature>
<dbReference type="RefSeq" id="XP_066078944.1">
    <property type="nucleotide sequence ID" value="XM_066222847.1"/>
</dbReference>
<accession>A0AAX4K3P7</accession>
<dbReference type="EMBL" id="CP144107">
    <property type="protein sequence ID" value="WWC92182.1"/>
    <property type="molecule type" value="Genomic_DNA"/>
</dbReference>
<organism evidence="3 4">
    <name type="scientific">Kwoniella dendrophila CBS 6074</name>
    <dbReference type="NCBI Taxonomy" id="1295534"/>
    <lineage>
        <taxon>Eukaryota</taxon>
        <taxon>Fungi</taxon>
        <taxon>Dikarya</taxon>
        <taxon>Basidiomycota</taxon>
        <taxon>Agaricomycotina</taxon>
        <taxon>Tremellomycetes</taxon>
        <taxon>Tremellales</taxon>
        <taxon>Cryptococcaceae</taxon>
        <taxon>Kwoniella</taxon>
    </lineage>
</organism>
<evidence type="ECO:0000256" key="1">
    <source>
        <dbReference type="SAM" id="MobiDB-lite"/>
    </source>
</evidence>
<dbReference type="GO" id="GO:0010257">
    <property type="term" value="P:NADH dehydrogenase complex assembly"/>
    <property type="evidence" value="ECO:0007669"/>
    <property type="project" value="TreeGrafter"/>
</dbReference>
<dbReference type="GO" id="GO:0006120">
    <property type="term" value="P:mitochondrial electron transport, NADH to ubiquinone"/>
    <property type="evidence" value="ECO:0007669"/>
    <property type="project" value="TreeGrafter"/>
</dbReference>
<dbReference type="InterPro" id="IPR013857">
    <property type="entry name" value="NADH-UbQ_OxRdtase-assoc_prot30"/>
</dbReference>
<evidence type="ECO:0000259" key="2">
    <source>
        <dbReference type="Pfam" id="PF08547"/>
    </source>
</evidence>
<dbReference type="AlphaFoldDB" id="A0AAX4K3P7"/>
<keyword evidence="4" id="KW-1185">Reference proteome</keyword>
<dbReference type="GeneID" id="91097805"/>
<dbReference type="PANTHER" id="PTHR13194:SF18">
    <property type="entry name" value="COMPLEX I INTERMEDIATE-ASSOCIATED PROTEIN 30, MITOCHONDRIAL"/>
    <property type="match status" value="1"/>
</dbReference>
<feature type="region of interest" description="Disordered" evidence="1">
    <location>
        <begin position="75"/>
        <end position="98"/>
    </location>
</feature>
<name>A0AAX4K3P7_9TREE</name>
<feature type="compositionally biased region" description="Polar residues" evidence="1">
    <location>
        <begin position="353"/>
        <end position="364"/>
    </location>
</feature>